<organism evidence="4 5">
    <name type="scientific">Glutamicibacter uratoxydans</name>
    <name type="common">Arthrobacter uratoxydans</name>
    <dbReference type="NCBI Taxonomy" id="43667"/>
    <lineage>
        <taxon>Bacteria</taxon>
        <taxon>Bacillati</taxon>
        <taxon>Actinomycetota</taxon>
        <taxon>Actinomycetes</taxon>
        <taxon>Micrococcales</taxon>
        <taxon>Micrococcaceae</taxon>
        <taxon>Glutamicibacter</taxon>
    </lineage>
</organism>
<evidence type="ECO:0000313" key="4">
    <source>
        <dbReference type="EMBL" id="GED04637.1"/>
    </source>
</evidence>
<feature type="chain" id="PRO_5038751193" description="DUF6318 domain-containing protein" evidence="2">
    <location>
        <begin position="21"/>
        <end position="217"/>
    </location>
</feature>
<feature type="region of interest" description="Disordered" evidence="1">
    <location>
        <begin position="25"/>
        <end position="88"/>
    </location>
</feature>
<dbReference type="OrthoDB" id="3748111at2"/>
<feature type="domain" description="DUF6318" evidence="3">
    <location>
        <begin position="61"/>
        <end position="208"/>
    </location>
</feature>
<dbReference type="PROSITE" id="PS51257">
    <property type="entry name" value="PROKAR_LIPOPROTEIN"/>
    <property type="match status" value="1"/>
</dbReference>
<dbReference type="AlphaFoldDB" id="A0A4Y4DJ33"/>
<dbReference type="InterPro" id="IPR046281">
    <property type="entry name" value="DUF6318"/>
</dbReference>
<proteinExistence type="predicted"/>
<comment type="caution">
    <text evidence="4">The sequence shown here is derived from an EMBL/GenBank/DDBJ whole genome shotgun (WGS) entry which is preliminary data.</text>
</comment>
<gene>
    <name evidence="4" type="ORF">AUR04nite_01690</name>
</gene>
<evidence type="ECO:0000256" key="2">
    <source>
        <dbReference type="SAM" id="SignalP"/>
    </source>
</evidence>
<dbReference type="EMBL" id="BJNY01000001">
    <property type="protein sequence ID" value="GED04637.1"/>
    <property type="molecule type" value="Genomic_DNA"/>
</dbReference>
<name>A0A4Y4DJ33_GLUUR</name>
<evidence type="ECO:0000256" key="1">
    <source>
        <dbReference type="SAM" id="MobiDB-lite"/>
    </source>
</evidence>
<dbReference type="Pfam" id="PF19843">
    <property type="entry name" value="DUF6318"/>
    <property type="match status" value="1"/>
</dbReference>
<feature type="compositionally biased region" description="Low complexity" evidence="1">
    <location>
        <begin position="26"/>
        <end position="50"/>
    </location>
</feature>
<keyword evidence="2" id="KW-0732">Signal</keyword>
<accession>A0A4Y4DJ33</accession>
<evidence type="ECO:0000259" key="3">
    <source>
        <dbReference type="Pfam" id="PF19843"/>
    </source>
</evidence>
<evidence type="ECO:0000313" key="5">
    <source>
        <dbReference type="Proteomes" id="UP000316612"/>
    </source>
</evidence>
<protein>
    <recommendedName>
        <fullName evidence="3">DUF6318 domain-containing protein</fullName>
    </recommendedName>
</protein>
<keyword evidence="5" id="KW-1185">Reference proteome</keyword>
<feature type="compositionally biased region" description="Basic and acidic residues" evidence="1">
    <location>
        <begin position="54"/>
        <end position="70"/>
    </location>
</feature>
<dbReference type="RefSeq" id="WP_141360980.1">
    <property type="nucleotide sequence ID" value="NZ_BAAAJL010000007.1"/>
</dbReference>
<sequence length="217" mass="23870">MNTRKFVNVVLVAAFSIALAGCTLGSSESDPSSTSSTTPPTASSGIAASSDGTTKTEDKPKYRPADEKGPAENVPLPKMPDEAKKNSPSGAEAFVKYYVDLINYVSETNDTKEIKKVTSRHCKECAISIIDPADYSKKINEWQVGGKYKFTIIDTYQPEKSNVIITTIFTSTPFRTYQNPKEVIGEYSKVSPTYGTFQVRFNDGWKVTEFLVTDNKS</sequence>
<reference evidence="4 5" key="1">
    <citation type="submission" date="2019-06" db="EMBL/GenBank/DDBJ databases">
        <title>Whole genome shotgun sequence of Glutamicibacter uratoxydans NBRC 15515.</title>
        <authorList>
            <person name="Hosoyama A."/>
            <person name="Uohara A."/>
            <person name="Ohji S."/>
            <person name="Ichikawa N."/>
        </authorList>
    </citation>
    <scope>NUCLEOTIDE SEQUENCE [LARGE SCALE GENOMIC DNA]</scope>
    <source>
        <strain evidence="4 5">NBRC 15515</strain>
    </source>
</reference>
<dbReference type="Proteomes" id="UP000316612">
    <property type="component" value="Unassembled WGS sequence"/>
</dbReference>
<feature type="signal peptide" evidence="2">
    <location>
        <begin position="1"/>
        <end position="20"/>
    </location>
</feature>